<keyword evidence="1 3" id="KW-0694">RNA-binding</keyword>
<dbReference type="EMBL" id="DXHR01000011">
    <property type="protein sequence ID" value="HIW12208.1"/>
    <property type="molecule type" value="Genomic_DNA"/>
</dbReference>
<dbReference type="GO" id="GO:0003723">
    <property type="term" value="F:RNA binding"/>
    <property type="evidence" value="ECO:0007669"/>
    <property type="project" value="UniProtKB-KW"/>
</dbReference>
<reference evidence="5" key="2">
    <citation type="submission" date="2021-04" db="EMBL/GenBank/DDBJ databases">
        <authorList>
            <person name="Gilroy R."/>
        </authorList>
    </citation>
    <scope>NUCLEOTIDE SEQUENCE</scope>
    <source>
        <strain evidence="5">ChiHjej13B12-752</strain>
    </source>
</reference>
<dbReference type="InterPro" id="IPR047048">
    <property type="entry name" value="TlyA"/>
</dbReference>
<protein>
    <submittedName>
        <fullName evidence="5">TlyA family RNA methyltransferase</fullName>
    </submittedName>
</protein>
<evidence type="ECO:0000313" key="5">
    <source>
        <dbReference type="EMBL" id="HIW12208.1"/>
    </source>
</evidence>
<dbReference type="GO" id="GO:0008168">
    <property type="term" value="F:methyltransferase activity"/>
    <property type="evidence" value="ECO:0007669"/>
    <property type="project" value="UniProtKB-KW"/>
</dbReference>
<evidence type="ECO:0000313" key="6">
    <source>
        <dbReference type="Proteomes" id="UP000823989"/>
    </source>
</evidence>
<dbReference type="AlphaFoldDB" id="A0A9D1QGR0"/>
<evidence type="ECO:0000256" key="1">
    <source>
        <dbReference type="ARBA" id="ARBA00022884"/>
    </source>
</evidence>
<dbReference type="Gene3D" id="3.10.290.10">
    <property type="entry name" value="RNA-binding S4 domain"/>
    <property type="match status" value="1"/>
</dbReference>
<dbReference type="InterPro" id="IPR004538">
    <property type="entry name" value="Hemolysin_A/TlyA"/>
</dbReference>
<dbReference type="CDD" id="cd00165">
    <property type="entry name" value="S4"/>
    <property type="match status" value="1"/>
</dbReference>
<dbReference type="SUPFAM" id="SSF53335">
    <property type="entry name" value="S-adenosyl-L-methionine-dependent methyltransferases"/>
    <property type="match status" value="1"/>
</dbReference>
<comment type="similarity">
    <text evidence="2">Belongs to the TlyA family.</text>
</comment>
<name>A0A9D1QGR0_9STAP</name>
<comment type="caution">
    <text evidence="5">The sequence shown here is derived from an EMBL/GenBank/DDBJ whole genome shotgun (WGS) entry which is preliminary data.</text>
</comment>
<evidence type="ECO:0000259" key="4">
    <source>
        <dbReference type="Pfam" id="PF01728"/>
    </source>
</evidence>
<proteinExistence type="inferred from homology"/>
<dbReference type="InterPro" id="IPR036986">
    <property type="entry name" value="S4_RNA-bd_sf"/>
</dbReference>
<organism evidence="5 6">
    <name type="scientific">Candidatus Salinicoccus stercoripullorum</name>
    <dbReference type="NCBI Taxonomy" id="2838756"/>
    <lineage>
        <taxon>Bacteria</taxon>
        <taxon>Bacillati</taxon>
        <taxon>Bacillota</taxon>
        <taxon>Bacilli</taxon>
        <taxon>Bacillales</taxon>
        <taxon>Staphylococcaceae</taxon>
        <taxon>Salinicoccus</taxon>
    </lineage>
</organism>
<dbReference type="Proteomes" id="UP000823989">
    <property type="component" value="Unassembled WGS sequence"/>
</dbReference>
<dbReference type="PANTHER" id="PTHR32319:SF0">
    <property type="entry name" value="BACTERIAL HEMOLYSIN-LIKE PROTEIN"/>
    <property type="match status" value="1"/>
</dbReference>
<keyword evidence="5" id="KW-0489">Methyltransferase</keyword>
<dbReference type="NCBIfam" id="TIGR00478">
    <property type="entry name" value="tly"/>
    <property type="match status" value="1"/>
</dbReference>
<dbReference type="Gene3D" id="3.40.50.150">
    <property type="entry name" value="Vaccinia Virus protein VP39"/>
    <property type="match status" value="1"/>
</dbReference>
<dbReference type="Pfam" id="PF01728">
    <property type="entry name" value="FtsJ"/>
    <property type="match status" value="1"/>
</dbReference>
<feature type="domain" description="Ribosomal RNA methyltransferase FtsJ" evidence="4">
    <location>
        <begin position="61"/>
        <end position="242"/>
    </location>
</feature>
<dbReference type="InterPro" id="IPR002877">
    <property type="entry name" value="RNA_MeTrfase_FtsJ_dom"/>
</dbReference>
<dbReference type="SUPFAM" id="SSF55174">
    <property type="entry name" value="Alpha-L RNA-binding motif"/>
    <property type="match status" value="1"/>
</dbReference>
<dbReference type="InterPro" id="IPR029063">
    <property type="entry name" value="SAM-dependent_MTases_sf"/>
</dbReference>
<gene>
    <name evidence="5" type="ORF">H9891_03515</name>
</gene>
<dbReference type="PIRSF" id="PIRSF005578">
    <property type="entry name" value="TlyA"/>
    <property type="match status" value="1"/>
</dbReference>
<sequence>MKKKLRIDEYVYQEFSFGSLEDVRRIIMAGKVLNNDAPVYKPSEMIDPGKANVRFKNIRPFVSRGGIKLKRALEAFDLDVKGSIVADIGSSTGGFTDCALKNGAVHVYAVDVGTNQLDYRLRTDGRVTVMEQTNFKGTVESDFDVPPGVFTIDVSFTSIVPILRHIVELFNHEYDIVALIKPQFESYLEEREEEGIIHSLKTHETVISRVMGECSALGLVPLGLERSPIKGGKGNIEYLLHLSHGRRHAASIDEKGIQPVVYG</sequence>
<dbReference type="PANTHER" id="PTHR32319">
    <property type="entry name" value="BACTERIAL HEMOLYSIN-LIKE PROTEIN"/>
    <property type="match status" value="1"/>
</dbReference>
<dbReference type="GO" id="GO:0032259">
    <property type="term" value="P:methylation"/>
    <property type="evidence" value="ECO:0007669"/>
    <property type="project" value="UniProtKB-KW"/>
</dbReference>
<evidence type="ECO:0000256" key="3">
    <source>
        <dbReference type="PROSITE-ProRule" id="PRU00182"/>
    </source>
</evidence>
<dbReference type="PROSITE" id="PS50889">
    <property type="entry name" value="S4"/>
    <property type="match status" value="1"/>
</dbReference>
<evidence type="ECO:0000256" key="2">
    <source>
        <dbReference type="ARBA" id="ARBA00029460"/>
    </source>
</evidence>
<reference evidence="5" key="1">
    <citation type="journal article" date="2021" name="PeerJ">
        <title>Extensive microbial diversity within the chicken gut microbiome revealed by metagenomics and culture.</title>
        <authorList>
            <person name="Gilroy R."/>
            <person name="Ravi A."/>
            <person name="Getino M."/>
            <person name="Pursley I."/>
            <person name="Horton D.L."/>
            <person name="Alikhan N.F."/>
            <person name="Baker D."/>
            <person name="Gharbi K."/>
            <person name="Hall N."/>
            <person name="Watson M."/>
            <person name="Adriaenssens E.M."/>
            <person name="Foster-Nyarko E."/>
            <person name="Jarju S."/>
            <person name="Secka A."/>
            <person name="Antonio M."/>
            <person name="Oren A."/>
            <person name="Chaudhuri R.R."/>
            <person name="La Ragione R."/>
            <person name="Hildebrand F."/>
            <person name="Pallen M.J."/>
        </authorList>
    </citation>
    <scope>NUCLEOTIDE SEQUENCE</scope>
    <source>
        <strain evidence="5">ChiHjej13B12-752</strain>
    </source>
</reference>
<keyword evidence="5" id="KW-0808">Transferase</keyword>
<accession>A0A9D1QGR0</accession>